<proteinExistence type="predicted"/>
<dbReference type="Proteomes" id="UP001153332">
    <property type="component" value="Unassembled WGS sequence"/>
</dbReference>
<sequence>MVPLLFRREGSERWKSACGQERDNMGKERAYGNDGKLTAEGLRRGIIGTPRGLETAFAFLRGPKAISPWVEPVRLAQCAAEATPLEPHGLGRQRRMKRKAGSPSHQLQGHSTSVSPSFLHSFFTTASQRI</sequence>
<organism evidence="1 2">
    <name type="scientific">Lasiodiplodia mahajangana</name>
    <dbReference type="NCBI Taxonomy" id="1108764"/>
    <lineage>
        <taxon>Eukaryota</taxon>
        <taxon>Fungi</taxon>
        <taxon>Dikarya</taxon>
        <taxon>Ascomycota</taxon>
        <taxon>Pezizomycotina</taxon>
        <taxon>Dothideomycetes</taxon>
        <taxon>Dothideomycetes incertae sedis</taxon>
        <taxon>Botryosphaeriales</taxon>
        <taxon>Botryosphaeriaceae</taxon>
        <taxon>Lasiodiplodia</taxon>
    </lineage>
</organism>
<accession>A0ACC2JG92</accession>
<gene>
    <name evidence="1" type="ORF">O1611_g7139</name>
</gene>
<reference evidence="1" key="1">
    <citation type="submission" date="2022-12" db="EMBL/GenBank/DDBJ databases">
        <title>Genome Sequence of Lasiodiplodia mahajangana.</title>
        <authorList>
            <person name="Buettner E."/>
        </authorList>
    </citation>
    <scope>NUCLEOTIDE SEQUENCE</scope>
    <source>
        <strain evidence="1">VT137</strain>
    </source>
</reference>
<keyword evidence="2" id="KW-1185">Reference proteome</keyword>
<comment type="caution">
    <text evidence="1">The sequence shown here is derived from an EMBL/GenBank/DDBJ whole genome shotgun (WGS) entry which is preliminary data.</text>
</comment>
<dbReference type="EMBL" id="JAPUUL010001831">
    <property type="protein sequence ID" value="KAJ8126499.1"/>
    <property type="molecule type" value="Genomic_DNA"/>
</dbReference>
<evidence type="ECO:0000313" key="2">
    <source>
        <dbReference type="Proteomes" id="UP001153332"/>
    </source>
</evidence>
<evidence type="ECO:0000313" key="1">
    <source>
        <dbReference type="EMBL" id="KAJ8126499.1"/>
    </source>
</evidence>
<name>A0ACC2JG92_9PEZI</name>
<protein>
    <submittedName>
        <fullName evidence="1">Uncharacterized protein</fullName>
    </submittedName>
</protein>